<evidence type="ECO:0000313" key="2">
    <source>
        <dbReference type="EMBL" id="GAA4319357.1"/>
    </source>
</evidence>
<gene>
    <name evidence="2" type="ORF">GCM10023149_18030</name>
</gene>
<comment type="caution">
    <text evidence="2">The sequence shown here is derived from an EMBL/GenBank/DDBJ whole genome shotgun (WGS) entry which is preliminary data.</text>
</comment>
<protein>
    <submittedName>
        <fullName evidence="2">HAD-IIIC family phosphatase</fullName>
    </submittedName>
</protein>
<dbReference type="InterPro" id="IPR023214">
    <property type="entry name" value="HAD_sf"/>
</dbReference>
<dbReference type="Proteomes" id="UP001500582">
    <property type="component" value="Unassembled WGS sequence"/>
</dbReference>
<dbReference type="EMBL" id="BAABFT010000003">
    <property type="protein sequence ID" value="GAA4319357.1"/>
    <property type="molecule type" value="Genomic_DNA"/>
</dbReference>
<dbReference type="Gene3D" id="3.40.50.1000">
    <property type="entry name" value="HAD superfamily/HAD-like"/>
    <property type="match status" value="1"/>
</dbReference>
<dbReference type="Pfam" id="PF21211">
    <property type="entry name" value="FkbH_N"/>
    <property type="match status" value="1"/>
</dbReference>
<proteinExistence type="predicted"/>
<sequence length="577" mass="66243">MIIQTFNHLKKNLKKVSETQKVIKVAILSDSASQLITQAIKGYGVEHNVNFNIFEADYNQIDRQVFDPSSELYEYEPDFVIILRSTERLSKYFYKLDKAEKENFAANQIDYIDGLYQTIGSRLKSRVIINNYLELNDGVFGNFASKVSSSLLYQLKKLNFKLMEFSQERKNLFLLDLDALVTKTGYLQSFDPKMYFSADMVFSIDFLPYLAKNISDIILAITGTFKKCVILDLDNTTWGGIIGDDGIDGIQIGDLGSGKIFSEFQLWVKQLKQRGIIVAVCSKNTEEIALEPFKSHPEMVLRLEDIAVFVANWENKADNIRHIQSILNIGMDSIVFIDDNPFERELVKKEIPEVTVPTLPDDAAEYLLFLKSLNLFETASFTEGDEQRTLQYQEEAKRSSLMKSFANEEEFLANLDMVSEVKAFEGFSIPRVSQLSQRSNQFNLRTVRYTEEDLVNMSKDKNYFTYSYTLKDKYGDNGLIAFVVLKQIDETTLFVENWAMSCRVLKRGMELFTLDTIAEDAKLNGFTKIIGEYIPTKKNMMVKEHYPSLGFEPVSEDSYVLNLITYTLSKPIFITRT</sequence>
<name>A0ABP8G8F1_9SPHI</name>
<dbReference type="InterPro" id="IPR049369">
    <property type="entry name" value="BF1531-like_N"/>
</dbReference>
<accession>A0ABP8G8F1</accession>
<evidence type="ECO:0000259" key="1">
    <source>
        <dbReference type="Pfam" id="PF21211"/>
    </source>
</evidence>
<dbReference type="InterPro" id="IPR036514">
    <property type="entry name" value="SGNH_hydro_sf"/>
</dbReference>
<reference evidence="3" key="1">
    <citation type="journal article" date="2019" name="Int. J. Syst. Evol. Microbiol.">
        <title>The Global Catalogue of Microorganisms (GCM) 10K type strain sequencing project: providing services to taxonomists for standard genome sequencing and annotation.</title>
        <authorList>
            <consortium name="The Broad Institute Genomics Platform"/>
            <consortium name="The Broad Institute Genome Sequencing Center for Infectious Disease"/>
            <person name="Wu L."/>
            <person name="Ma J."/>
        </authorList>
    </citation>
    <scope>NUCLEOTIDE SEQUENCE [LARGE SCALE GENOMIC DNA]</scope>
    <source>
        <strain evidence="3">JCM 17705</strain>
    </source>
</reference>
<dbReference type="NCBIfam" id="TIGR01681">
    <property type="entry name" value="HAD-SF-IIIC"/>
    <property type="match status" value="1"/>
</dbReference>
<evidence type="ECO:0000313" key="3">
    <source>
        <dbReference type="Proteomes" id="UP001500582"/>
    </source>
</evidence>
<keyword evidence="3" id="KW-1185">Reference proteome</keyword>
<dbReference type="RefSeq" id="WP_345210706.1">
    <property type="nucleotide sequence ID" value="NZ_BAABFT010000003.1"/>
</dbReference>
<dbReference type="Gene3D" id="3.40.50.1110">
    <property type="entry name" value="SGNH hydrolase"/>
    <property type="match status" value="1"/>
</dbReference>
<dbReference type="InterPro" id="IPR036412">
    <property type="entry name" value="HAD-like_sf"/>
</dbReference>
<dbReference type="SUPFAM" id="SSF56784">
    <property type="entry name" value="HAD-like"/>
    <property type="match status" value="1"/>
</dbReference>
<dbReference type="NCBIfam" id="TIGR01686">
    <property type="entry name" value="FkbH"/>
    <property type="match status" value="1"/>
</dbReference>
<dbReference type="InterPro" id="IPR010033">
    <property type="entry name" value="HAD_SF_ppase_IIIC"/>
</dbReference>
<organism evidence="2 3">
    <name type="scientific">Mucilaginibacter gynuensis</name>
    <dbReference type="NCBI Taxonomy" id="1302236"/>
    <lineage>
        <taxon>Bacteria</taxon>
        <taxon>Pseudomonadati</taxon>
        <taxon>Bacteroidota</taxon>
        <taxon>Sphingobacteriia</taxon>
        <taxon>Sphingobacteriales</taxon>
        <taxon>Sphingobacteriaceae</taxon>
        <taxon>Mucilaginibacter</taxon>
    </lineage>
</organism>
<dbReference type="InterPro" id="IPR010037">
    <property type="entry name" value="FkbH_domain"/>
</dbReference>
<feature type="domain" description="BF1531-like N-terminal" evidence="1">
    <location>
        <begin position="24"/>
        <end position="218"/>
    </location>
</feature>